<dbReference type="OrthoDB" id="9803818at2"/>
<feature type="binding site" description="in other chain" evidence="8">
    <location>
        <position position="139"/>
    </location>
    <ligand>
        <name>deamido-NAD(+)</name>
        <dbReference type="ChEBI" id="CHEBI:58437"/>
        <note>ligand shared between two neighboring subunits</note>
    </ligand>
</feature>
<evidence type="ECO:0000256" key="6">
    <source>
        <dbReference type="ARBA" id="ARBA00022842"/>
    </source>
</evidence>
<evidence type="ECO:0000256" key="1">
    <source>
        <dbReference type="ARBA" id="ARBA00005859"/>
    </source>
</evidence>
<evidence type="ECO:0000256" key="4">
    <source>
        <dbReference type="ARBA" id="ARBA00022741"/>
    </source>
</evidence>
<dbReference type="KEGG" id="saal:L336_0194"/>
<keyword evidence="3 8" id="KW-0479">Metal-binding</keyword>
<dbReference type="InterPro" id="IPR022926">
    <property type="entry name" value="NH(3)-dep_NAD(+)_synth"/>
</dbReference>
<feature type="binding site" description="in other chain" evidence="8">
    <location>
        <position position="172"/>
    </location>
    <ligand>
        <name>deamido-NAD(+)</name>
        <dbReference type="ChEBI" id="CHEBI:58437"/>
        <note>ligand shared between two neighboring subunits</note>
    </ligand>
</feature>
<dbReference type="AlphaFoldDB" id="R4PK57"/>
<protein>
    <recommendedName>
        <fullName evidence="8 10">NH(3)-dependent NAD(+) synthetase</fullName>
        <ecNumber evidence="8 10">6.3.1.5</ecNumber>
    </recommendedName>
</protein>
<evidence type="ECO:0000256" key="7">
    <source>
        <dbReference type="ARBA" id="ARBA00023027"/>
    </source>
</evidence>
<evidence type="ECO:0000313" key="12">
    <source>
        <dbReference type="EMBL" id="AGL61903.1"/>
    </source>
</evidence>
<keyword evidence="7 8" id="KW-0520">NAD</keyword>
<dbReference type="HAMAP" id="MF_00193">
    <property type="entry name" value="NadE_ammonia_dep"/>
    <property type="match status" value="1"/>
</dbReference>
<evidence type="ECO:0000256" key="8">
    <source>
        <dbReference type="HAMAP-Rule" id="MF_00193"/>
    </source>
</evidence>
<feature type="domain" description="NAD/GMP synthase" evidence="11">
    <location>
        <begin position="24"/>
        <end position="242"/>
    </location>
</feature>
<dbReference type="PANTHER" id="PTHR23090">
    <property type="entry name" value="NH 3 /GLUTAMINE-DEPENDENT NAD + SYNTHETASE"/>
    <property type="match status" value="1"/>
</dbReference>
<comment type="function">
    <text evidence="8">Catalyzes the ATP-dependent amidation of deamido-NAD to form NAD. Uses ammonia as a nitrogen source.</text>
</comment>
<comment type="subunit">
    <text evidence="8">Homodimer.</text>
</comment>
<keyword evidence="6 8" id="KW-0460">Magnesium</keyword>
<keyword evidence="2 8" id="KW-0436">Ligase</keyword>
<dbReference type="GO" id="GO:0005737">
    <property type="term" value="C:cytoplasm"/>
    <property type="evidence" value="ECO:0007669"/>
    <property type="project" value="InterPro"/>
</dbReference>
<proteinExistence type="inferred from homology"/>
<dbReference type="GO" id="GO:0004359">
    <property type="term" value="F:glutaminase activity"/>
    <property type="evidence" value="ECO:0007669"/>
    <property type="project" value="InterPro"/>
</dbReference>
<dbReference type="Pfam" id="PF02540">
    <property type="entry name" value="NAD_synthase"/>
    <property type="match status" value="1"/>
</dbReference>
<dbReference type="SUPFAM" id="SSF52402">
    <property type="entry name" value="Adenine nucleotide alpha hydrolases-like"/>
    <property type="match status" value="1"/>
</dbReference>
<feature type="binding site" evidence="8">
    <location>
        <position position="164"/>
    </location>
    <ligand>
        <name>Mg(2+)</name>
        <dbReference type="ChEBI" id="CHEBI:18420"/>
    </ligand>
</feature>
<dbReference type="NCBIfam" id="NF001979">
    <property type="entry name" value="PRK00768.1"/>
    <property type="match status" value="1"/>
</dbReference>
<comment type="similarity">
    <text evidence="1 8 9">Belongs to the NAD synthetase family.</text>
</comment>
<dbReference type="GO" id="GO:0008795">
    <property type="term" value="F:NAD+ synthase activity"/>
    <property type="evidence" value="ECO:0007669"/>
    <property type="project" value="UniProtKB-UniRule"/>
</dbReference>
<comment type="pathway">
    <text evidence="8">Cofactor biosynthesis; NAD(+) biosynthesis; NAD(+) from deamido-NAD(+) (ammonia route): step 1/1.</text>
</comment>
<comment type="catalytic activity">
    <reaction evidence="8 10">
        <text>deamido-NAD(+) + NH4(+) + ATP = AMP + diphosphate + NAD(+) + H(+)</text>
        <dbReference type="Rhea" id="RHEA:21188"/>
        <dbReference type="ChEBI" id="CHEBI:15378"/>
        <dbReference type="ChEBI" id="CHEBI:28938"/>
        <dbReference type="ChEBI" id="CHEBI:30616"/>
        <dbReference type="ChEBI" id="CHEBI:33019"/>
        <dbReference type="ChEBI" id="CHEBI:57540"/>
        <dbReference type="ChEBI" id="CHEBI:58437"/>
        <dbReference type="ChEBI" id="CHEBI:456215"/>
        <dbReference type="EC" id="6.3.1.5"/>
    </reaction>
</comment>
<dbReference type="HOGENOM" id="CLU_059327_3_0_0"/>
<dbReference type="EMBL" id="CP005957">
    <property type="protein sequence ID" value="AGL61903.1"/>
    <property type="molecule type" value="Genomic_DNA"/>
</dbReference>
<dbReference type="InterPro" id="IPR003694">
    <property type="entry name" value="NAD_synthase"/>
</dbReference>
<accession>R4PK57</accession>
<organism evidence="12 13">
    <name type="scientific">Candidatus Saccharimonas aalborgensis</name>
    <dbReference type="NCBI Taxonomy" id="1332188"/>
    <lineage>
        <taxon>Bacteria</taxon>
        <taxon>Candidatus Saccharimonadota</taxon>
        <taxon>Candidatus Saccharimonadia</taxon>
        <taxon>Candidatus Saccharimonadales</taxon>
        <taxon>Candidatus Saccharimonadaceae</taxon>
        <taxon>Candidatus Saccharimonas</taxon>
    </lineage>
</organism>
<evidence type="ECO:0000259" key="11">
    <source>
        <dbReference type="Pfam" id="PF02540"/>
    </source>
</evidence>
<evidence type="ECO:0000313" key="13">
    <source>
        <dbReference type="Proteomes" id="UP000013893"/>
    </source>
</evidence>
<evidence type="ECO:0000256" key="3">
    <source>
        <dbReference type="ARBA" id="ARBA00022723"/>
    </source>
</evidence>
<dbReference type="PANTHER" id="PTHR23090:SF7">
    <property type="entry name" value="NH(3)-DEPENDENT NAD(+) SYNTHETASE"/>
    <property type="match status" value="1"/>
</dbReference>
<dbReference type="RefSeq" id="WP_015641353.1">
    <property type="nucleotide sequence ID" value="NC_021219.1"/>
</dbReference>
<sequence length="267" mass="29590">MRERQHEIIEKLGVKPIIDPREEVEQRTHLLASYLREHHRAGYTLGISGGQDSLLVGLLAQRAVMLNRTLGYDSTFSAILLPYGTQADRADALLAIDTIKPDHTIDFNIASVVDAFVSSYDAASGESLTDFHKGNVKARTRMMAQYAVAGMHDQVVLSTDHAAEALVGFFTKFGDGAADVAPIATLNKRQGRQVLRFLDVPEVFITKVPTADLLDATPSQPDEVELGMTYEDFDDYLEGFEVPEEKAIAIERRHAAILHKLEPIVRF</sequence>
<feature type="binding site" description="in other chain" evidence="8">
    <location>
        <begin position="259"/>
        <end position="260"/>
    </location>
    <ligand>
        <name>deamido-NAD(+)</name>
        <dbReference type="ChEBI" id="CHEBI:58437"/>
        <note>ligand shared between two neighboring subunits</note>
    </ligand>
</feature>
<dbReference type="GO" id="GO:0003952">
    <property type="term" value="F:NAD+ synthase (glutamine-hydrolyzing) activity"/>
    <property type="evidence" value="ECO:0007669"/>
    <property type="project" value="InterPro"/>
</dbReference>
<dbReference type="GO" id="GO:0046872">
    <property type="term" value="F:metal ion binding"/>
    <property type="evidence" value="ECO:0007669"/>
    <property type="project" value="UniProtKB-KW"/>
</dbReference>
<evidence type="ECO:0000256" key="9">
    <source>
        <dbReference type="RuleBase" id="RU003811"/>
    </source>
</evidence>
<dbReference type="Proteomes" id="UP000013893">
    <property type="component" value="Chromosome"/>
</dbReference>
<gene>
    <name evidence="8 12" type="primary">nadE</name>
    <name evidence="12" type="ORF">L336_0194</name>
</gene>
<dbReference type="NCBIfam" id="TIGR00552">
    <property type="entry name" value="nadE"/>
    <property type="match status" value="1"/>
</dbReference>
<dbReference type="InterPro" id="IPR014729">
    <property type="entry name" value="Rossmann-like_a/b/a_fold"/>
</dbReference>
<feature type="binding site" evidence="8">
    <location>
        <position position="188"/>
    </location>
    <ligand>
        <name>ATP</name>
        <dbReference type="ChEBI" id="CHEBI:30616"/>
    </ligand>
</feature>
<dbReference type="GO" id="GO:0005524">
    <property type="term" value="F:ATP binding"/>
    <property type="evidence" value="ECO:0007669"/>
    <property type="project" value="UniProtKB-UniRule"/>
</dbReference>
<feature type="binding site" evidence="8">
    <location>
        <position position="159"/>
    </location>
    <ligand>
        <name>ATP</name>
        <dbReference type="ChEBI" id="CHEBI:30616"/>
    </ligand>
</feature>
<feature type="binding site" evidence="8">
    <location>
        <position position="179"/>
    </location>
    <ligand>
        <name>deamido-NAD(+)</name>
        <dbReference type="ChEBI" id="CHEBI:58437"/>
        <note>ligand shared between two neighboring subunits</note>
    </ligand>
</feature>
<dbReference type="CDD" id="cd00553">
    <property type="entry name" value="NAD_synthase"/>
    <property type="match status" value="1"/>
</dbReference>
<dbReference type="PATRIC" id="fig|1332188.3.peg.194"/>
<evidence type="ECO:0000256" key="2">
    <source>
        <dbReference type="ARBA" id="ARBA00022598"/>
    </source>
</evidence>
<feature type="binding site" evidence="8">
    <location>
        <position position="210"/>
    </location>
    <ligand>
        <name>ATP</name>
        <dbReference type="ChEBI" id="CHEBI:30616"/>
    </ligand>
</feature>
<evidence type="ECO:0000256" key="10">
    <source>
        <dbReference type="RuleBase" id="RU003812"/>
    </source>
</evidence>
<dbReference type="UniPathway" id="UPA00253">
    <property type="reaction ID" value="UER00333"/>
</dbReference>
<dbReference type="Gene3D" id="3.40.50.620">
    <property type="entry name" value="HUPs"/>
    <property type="match status" value="1"/>
</dbReference>
<dbReference type="STRING" id="1332188.L336_0194"/>
<keyword evidence="5 8" id="KW-0067">ATP-binding</keyword>
<dbReference type="InterPro" id="IPR022310">
    <property type="entry name" value="NAD/GMP_synthase"/>
</dbReference>
<feature type="binding site" evidence="8">
    <location>
        <begin position="46"/>
        <end position="53"/>
    </location>
    <ligand>
        <name>ATP</name>
        <dbReference type="ChEBI" id="CHEBI:30616"/>
    </ligand>
</feature>
<dbReference type="GO" id="GO:0009435">
    <property type="term" value="P:NAD+ biosynthetic process"/>
    <property type="evidence" value="ECO:0007669"/>
    <property type="project" value="UniProtKB-UniRule"/>
</dbReference>
<evidence type="ECO:0000256" key="5">
    <source>
        <dbReference type="ARBA" id="ARBA00022840"/>
    </source>
</evidence>
<dbReference type="EC" id="6.3.1.5" evidence="8 10"/>
<keyword evidence="4 8" id="KW-0547">Nucleotide-binding</keyword>
<reference evidence="12 13" key="1">
    <citation type="journal article" date="2013" name="Nat. Biotechnol.">
        <title>Genome sequences of rare, uncultured bacteria obtained by differential coverage binning of multiple metagenomes.</title>
        <authorList>
            <person name="Albertsen M."/>
            <person name="Hugenholtz P."/>
            <person name="Skarshewski A."/>
            <person name="Nielsen K.L."/>
            <person name="Tyson G.W."/>
            <person name="Nielsen P.H."/>
        </authorList>
    </citation>
    <scope>NUCLEOTIDE SEQUENCE [LARGE SCALE GENOMIC DNA]</scope>
    <source>
        <strain evidence="12">TM71</strain>
    </source>
</reference>
<name>R4PK57_9BACT</name>
<keyword evidence="13" id="KW-1185">Reference proteome</keyword>
<feature type="binding site" evidence="8">
    <location>
        <position position="52"/>
    </location>
    <ligand>
        <name>Mg(2+)</name>
        <dbReference type="ChEBI" id="CHEBI:18420"/>
    </ligand>
</feature>